<dbReference type="OrthoDB" id="2924818at2759"/>
<dbReference type="KEGG" id="lsm:121125869"/>
<evidence type="ECO:0000256" key="3">
    <source>
        <dbReference type="PIRSR" id="PIRSR617939-1"/>
    </source>
</evidence>
<evidence type="ECO:0000256" key="2">
    <source>
        <dbReference type="ARBA" id="ARBA00023239"/>
    </source>
</evidence>
<proteinExistence type="predicted"/>
<name>A0A0K2UME9_LEPSM</name>
<dbReference type="InterPro" id="IPR036568">
    <property type="entry name" value="GGCT-like_sf"/>
</dbReference>
<evidence type="ECO:0000256" key="1">
    <source>
        <dbReference type="ARBA" id="ARBA00012346"/>
    </source>
</evidence>
<organism evidence="5">
    <name type="scientific">Lepeophtheirus salmonis</name>
    <name type="common">Salmon louse</name>
    <name type="synonym">Caligus salmonis</name>
    <dbReference type="NCBI Taxonomy" id="72036"/>
    <lineage>
        <taxon>Eukaryota</taxon>
        <taxon>Metazoa</taxon>
        <taxon>Ecdysozoa</taxon>
        <taxon>Arthropoda</taxon>
        <taxon>Crustacea</taxon>
        <taxon>Multicrustacea</taxon>
        <taxon>Hexanauplia</taxon>
        <taxon>Copepoda</taxon>
        <taxon>Siphonostomatoida</taxon>
        <taxon>Caligidae</taxon>
        <taxon>Lepeophtheirus</taxon>
    </lineage>
</organism>
<dbReference type="InterPro" id="IPR017939">
    <property type="entry name" value="G-Glutamylcylcotransferase"/>
</dbReference>
<reference evidence="5" key="1">
    <citation type="submission" date="2014-05" db="EMBL/GenBank/DDBJ databases">
        <authorList>
            <person name="Chronopoulou M."/>
        </authorList>
    </citation>
    <scope>NUCLEOTIDE SEQUENCE</scope>
    <source>
        <tissue evidence="5">Whole organism</tissue>
    </source>
</reference>
<protein>
    <recommendedName>
        <fullName evidence="1">gamma-glutamylcyclotransferase</fullName>
        <ecNumber evidence="1">4.3.2.9</ecNumber>
    </recommendedName>
</protein>
<dbReference type="Pfam" id="PF13772">
    <property type="entry name" value="AIG2_2"/>
    <property type="match status" value="1"/>
</dbReference>
<feature type="active site" description="Proton acceptor" evidence="3">
    <location>
        <position position="85"/>
    </location>
</feature>
<dbReference type="RefSeq" id="XP_071747706.1">
    <property type="nucleotide sequence ID" value="XM_071891605.1"/>
</dbReference>
<dbReference type="EMBL" id="HACA01022083">
    <property type="protein sequence ID" value="CDW39444.1"/>
    <property type="molecule type" value="Transcribed_RNA"/>
</dbReference>
<dbReference type="PANTHER" id="PTHR12935">
    <property type="entry name" value="GAMMA-GLUTAMYLCYCLOTRANSFERASE"/>
    <property type="match status" value="1"/>
</dbReference>
<dbReference type="EC" id="4.3.2.9" evidence="1"/>
<dbReference type="OMA" id="QPEGNVH"/>
<feature type="binding site" evidence="4">
    <location>
        <begin position="10"/>
        <end position="15"/>
    </location>
    <ligand>
        <name>substrate</name>
    </ligand>
</feature>
<evidence type="ECO:0000256" key="4">
    <source>
        <dbReference type="PIRSR" id="PIRSR617939-2"/>
    </source>
</evidence>
<feature type="binding site" evidence="4">
    <location>
        <position position="133"/>
    </location>
    <ligand>
        <name>substrate</name>
    </ligand>
</feature>
<dbReference type="RefSeq" id="XP_040577054.1">
    <property type="nucleotide sequence ID" value="XM_040721120.2"/>
</dbReference>
<dbReference type="AlphaFoldDB" id="A0A0K2UME9"/>
<dbReference type="Gene3D" id="3.10.490.10">
    <property type="entry name" value="Gamma-glutamyl cyclotransferase-like"/>
    <property type="match status" value="1"/>
</dbReference>
<dbReference type="CDD" id="cd06661">
    <property type="entry name" value="GGCT_like"/>
    <property type="match status" value="1"/>
</dbReference>
<dbReference type="SUPFAM" id="SSF110857">
    <property type="entry name" value="Gamma-glutamyl cyclotransferase-like"/>
    <property type="match status" value="1"/>
</dbReference>
<evidence type="ECO:0000313" key="5">
    <source>
        <dbReference type="EMBL" id="CDW39444.1"/>
    </source>
</evidence>
<dbReference type="InterPro" id="IPR013024">
    <property type="entry name" value="GGCT-like"/>
</dbReference>
<keyword evidence="2" id="KW-0456">Lyase</keyword>
<dbReference type="RefSeq" id="XP_071747705.1">
    <property type="nucleotide sequence ID" value="XM_071891604.1"/>
</dbReference>
<sequence>MKPIPGHFLYFAFGSNMLTQRIRISNHSASYVGNALLKGYYLDFDYESQKWKGAVATIREDSKREVWGILWRLKNEDLKSLDKQEGVESSIYRRLSISINLEDSSDPIDAYTYQLTEESCNKGSQDKRPSKIYKNVIVNGAKEHNLNVNYIKLLEGIQDNGYEGQVEINVPKFT</sequence>
<accession>A0A0K2UME9</accession>
<dbReference type="RefSeq" id="XP_071747704.1">
    <property type="nucleotide sequence ID" value="XM_071891603.1"/>
</dbReference>
<dbReference type="GeneID" id="121125869"/>
<dbReference type="GO" id="GO:0003839">
    <property type="term" value="F:gamma-glutamylcyclotransferase activity"/>
    <property type="evidence" value="ECO:0007669"/>
    <property type="project" value="UniProtKB-EC"/>
</dbReference>
<dbReference type="PANTHER" id="PTHR12935:SF0">
    <property type="entry name" value="GAMMA-GLUTAMYLCYCLOTRANSFERASE"/>
    <property type="match status" value="1"/>
</dbReference>